<dbReference type="EMBL" id="JBHSAV010000056">
    <property type="protein sequence ID" value="MFC3977378.1"/>
    <property type="molecule type" value="Genomic_DNA"/>
</dbReference>
<sequence>MKKISFLLIIFTLFSFVGYSQSNIEGFVYELSYKLDVTNPEEQKIEQMILMTNGRESVFKGFNNFILDTLASYHEKIGTDPQVFFGSPLPVKPSTFRYQIHKQGKAIEVFDYFAFDGYVYTLLENEKPIWEIVNEHQTIGELKVQKAITTYAGRNYTAWFAESIPYNEGPFVFSGLPGLIVRISDSEEHYLFELVSNIKLTNGTVVPNLSRKQIKVTRDQFIKLRLDYHKNPLQKLEMSGNQTVLDSNAKSRITTNKGKNINFIEK</sequence>
<protein>
    <submittedName>
        <fullName evidence="1">GLPGLI family protein</fullName>
    </submittedName>
</protein>
<dbReference type="RefSeq" id="WP_241297418.1">
    <property type="nucleotide sequence ID" value="NZ_JAKZGR010000020.1"/>
</dbReference>
<organism evidence="1 2">
    <name type="scientific">Belliella kenyensis</name>
    <dbReference type="NCBI Taxonomy" id="1472724"/>
    <lineage>
        <taxon>Bacteria</taxon>
        <taxon>Pseudomonadati</taxon>
        <taxon>Bacteroidota</taxon>
        <taxon>Cytophagia</taxon>
        <taxon>Cytophagales</taxon>
        <taxon>Cyclobacteriaceae</taxon>
        <taxon>Belliella</taxon>
    </lineage>
</organism>
<evidence type="ECO:0000313" key="1">
    <source>
        <dbReference type="EMBL" id="MFC3977378.1"/>
    </source>
</evidence>
<dbReference type="NCBIfam" id="TIGR01200">
    <property type="entry name" value="GLPGLI"/>
    <property type="match status" value="1"/>
</dbReference>
<dbReference type="InterPro" id="IPR005901">
    <property type="entry name" value="GLPGLI"/>
</dbReference>
<accession>A0ABV8EQD7</accession>
<reference evidence="2" key="1">
    <citation type="journal article" date="2019" name="Int. J. Syst. Evol. Microbiol.">
        <title>The Global Catalogue of Microorganisms (GCM) 10K type strain sequencing project: providing services to taxonomists for standard genome sequencing and annotation.</title>
        <authorList>
            <consortium name="The Broad Institute Genomics Platform"/>
            <consortium name="The Broad Institute Genome Sequencing Center for Infectious Disease"/>
            <person name="Wu L."/>
            <person name="Ma J."/>
        </authorList>
    </citation>
    <scope>NUCLEOTIDE SEQUENCE [LARGE SCALE GENOMIC DNA]</scope>
    <source>
        <strain evidence="2">CECT 8551</strain>
    </source>
</reference>
<proteinExistence type="predicted"/>
<comment type="caution">
    <text evidence="1">The sequence shown here is derived from an EMBL/GenBank/DDBJ whole genome shotgun (WGS) entry which is preliminary data.</text>
</comment>
<name>A0ABV8EQD7_9BACT</name>
<gene>
    <name evidence="1" type="ORF">ACFOUP_13405</name>
</gene>
<dbReference type="Pfam" id="PF09697">
    <property type="entry name" value="Porph_ging"/>
    <property type="match status" value="1"/>
</dbReference>
<keyword evidence="2" id="KW-1185">Reference proteome</keyword>
<evidence type="ECO:0000313" key="2">
    <source>
        <dbReference type="Proteomes" id="UP001595766"/>
    </source>
</evidence>
<dbReference type="Proteomes" id="UP001595766">
    <property type="component" value="Unassembled WGS sequence"/>
</dbReference>